<protein>
    <submittedName>
        <fullName evidence="1">Uncharacterized protein</fullName>
    </submittedName>
</protein>
<reference evidence="1" key="1">
    <citation type="submission" date="2022-07" db="EMBL/GenBank/DDBJ databases">
        <title>Complete genome of CX2.</title>
        <authorList>
            <person name="Cao G."/>
        </authorList>
    </citation>
    <scope>NUCLEOTIDE SEQUENCE</scope>
    <source>
        <strain evidence="1">CX2</strain>
    </source>
</reference>
<dbReference type="EMBL" id="CP101462">
    <property type="protein sequence ID" value="UTT43649.1"/>
    <property type="molecule type" value="Genomic_DNA"/>
</dbReference>
<dbReference type="Proteomes" id="UP001060325">
    <property type="component" value="Chromosome"/>
</dbReference>
<accession>A0ABY5FQT9</accession>
<sequence>MMIRKRYIRPAIYHYFPMGDKDMMHATEEQYRTKISFRDYEASSSLYVQMFDQKFDVPPSKIYRPDAKLMDANRLLVEGSFEANLPIGTRIEVYYMQYNKTKRIANLKKRYNLKSDTFSFREEIELEKGAEFFKLAFKFYLTDSSYEEPYIMMNDAWLSLFADEPLDEKDEEDEEDDANVI</sequence>
<gene>
    <name evidence="1" type="ORF">NMQ00_03860</name>
</gene>
<organism evidence="1 2">
    <name type="scientific">Exiguobacterium aurantiacum</name>
    <dbReference type="NCBI Taxonomy" id="33987"/>
    <lineage>
        <taxon>Bacteria</taxon>
        <taxon>Bacillati</taxon>
        <taxon>Bacillota</taxon>
        <taxon>Bacilli</taxon>
        <taxon>Bacillales</taxon>
        <taxon>Bacillales Family XII. Incertae Sedis</taxon>
        <taxon>Exiguobacterium</taxon>
    </lineage>
</organism>
<dbReference type="RefSeq" id="WP_255178016.1">
    <property type="nucleotide sequence ID" value="NZ_CP101462.1"/>
</dbReference>
<evidence type="ECO:0000313" key="2">
    <source>
        <dbReference type="Proteomes" id="UP001060325"/>
    </source>
</evidence>
<keyword evidence="2" id="KW-1185">Reference proteome</keyword>
<evidence type="ECO:0000313" key="1">
    <source>
        <dbReference type="EMBL" id="UTT43649.1"/>
    </source>
</evidence>
<name>A0ABY5FQT9_9BACL</name>
<proteinExistence type="predicted"/>